<dbReference type="PANTHER" id="PTHR48044:SF22">
    <property type="entry name" value="GLYCOSYLTRANSFERASE"/>
    <property type="match status" value="1"/>
</dbReference>
<evidence type="ECO:0000313" key="5">
    <source>
        <dbReference type="EMBL" id="KAL0453129.1"/>
    </source>
</evidence>
<dbReference type="SUPFAM" id="SSF53756">
    <property type="entry name" value="UDP-Glycosyltransferase/glycogen phosphorylase"/>
    <property type="match status" value="1"/>
</dbReference>
<dbReference type="PROSITE" id="PS00375">
    <property type="entry name" value="UDPGT"/>
    <property type="match status" value="1"/>
</dbReference>
<dbReference type="InterPro" id="IPR035595">
    <property type="entry name" value="UDP_glycos_trans_CS"/>
</dbReference>
<sequence length="131" mass="14156">MIVRDWAPQLEILGHSATGGFMSHCGWNSCMESISMGVPIAAWPMHSDQPRNTVLITKVLKIGLAVKDWARRDELVKSSAVESAVARLMASEEGAEMRKRAAELSGSVGKAVAKGGATHLELDSFITHITR</sequence>
<reference evidence="5" key="2">
    <citation type="journal article" date="2024" name="Plant">
        <title>Genomic evolution and insights into agronomic trait innovations of Sesamum species.</title>
        <authorList>
            <person name="Miao H."/>
            <person name="Wang L."/>
            <person name="Qu L."/>
            <person name="Liu H."/>
            <person name="Sun Y."/>
            <person name="Le M."/>
            <person name="Wang Q."/>
            <person name="Wei S."/>
            <person name="Zheng Y."/>
            <person name="Lin W."/>
            <person name="Duan Y."/>
            <person name="Cao H."/>
            <person name="Xiong S."/>
            <person name="Wang X."/>
            <person name="Wei L."/>
            <person name="Li C."/>
            <person name="Ma Q."/>
            <person name="Ju M."/>
            <person name="Zhao R."/>
            <person name="Li G."/>
            <person name="Mu C."/>
            <person name="Tian Q."/>
            <person name="Mei H."/>
            <person name="Zhang T."/>
            <person name="Gao T."/>
            <person name="Zhang H."/>
        </authorList>
    </citation>
    <scope>NUCLEOTIDE SEQUENCE</scope>
    <source>
        <tissue evidence="5">Leaf</tissue>
    </source>
</reference>
<keyword evidence="3 4" id="KW-0808">Transferase</keyword>
<dbReference type="AlphaFoldDB" id="A0AAW2XGY5"/>
<keyword evidence="2 4" id="KW-0328">Glycosyltransferase</keyword>
<proteinExistence type="inferred from homology"/>
<gene>
    <name evidence="5" type="ORF">Slati_1291000</name>
</gene>
<evidence type="ECO:0000256" key="3">
    <source>
        <dbReference type="ARBA" id="ARBA00022679"/>
    </source>
</evidence>
<dbReference type="FunFam" id="3.40.50.2000:FF:000060">
    <property type="entry name" value="Glycosyltransferase"/>
    <property type="match status" value="1"/>
</dbReference>
<comment type="caution">
    <text evidence="5">The sequence shown here is derived from an EMBL/GenBank/DDBJ whole genome shotgun (WGS) entry which is preliminary data.</text>
</comment>
<dbReference type="Gene3D" id="3.40.50.2000">
    <property type="entry name" value="Glycogen Phosphorylase B"/>
    <property type="match status" value="2"/>
</dbReference>
<comment type="similarity">
    <text evidence="1 4">Belongs to the UDP-glycosyltransferase family.</text>
</comment>
<dbReference type="GO" id="GO:0008194">
    <property type="term" value="F:UDP-glycosyltransferase activity"/>
    <property type="evidence" value="ECO:0007669"/>
    <property type="project" value="InterPro"/>
</dbReference>
<dbReference type="CDD" id="cd03784">
    <property type="entry name" value="GT1_Gtf-like"/>
    <property type="match status" value="1"/>
</dbReference>
<dbReference type="PANTHER" id="PTHR48044">
    <property type="entry name" value="GLYCOSYLTRANSFERASE"/>
    <property type="match status" value="1"/>
</dbReference>
<evidence type="ECO:0000256" key="1">
    <source>
        <dbReference type="ARBA" id="ARBA00009995"/>
    </source>
</evidence>
<dbReference type="GO" id="GO:0016138">
    <property type="term" value="P:glycoside biosynthetic process"/>
    <property type="evidence" value="ECO:0007669"/>
    <property type="project" value="UniProtKB-ARBA"/>
</dbReference>
<dbReference type="InterPro" id="IPR002213">
    <property type="entry name" value="UDP_glucos_trans"/>
</dbReference>
<accession>A0AAW2XGY5</accession>
<reference evidence="5" key="1">
    <citation type="submission" date="2020-06" db="EMBL/GenBank/DDBJ databases">
        <authorList>
            <person name="Li T."/>
            <person name="Hu X."/>
            <person name="Zhang T."/>
            <person name="Song X."/>
            <person name="Zhang H."/>
            <person name="Dai N."/>
            <person name="Sheng W."/>
            <person name="Hou X."/>
            <person name="Wei L."/>
        </authorList>
    </citation>
    <scope>NUCLEOTIDE SEQUENCE</scope>
    <source>
        <strain evidence="5">KEN1</strain>
        <tissue evidence="5">Leaf</tissue>
    </source>
</reference>
<name>A0AAW2XGY5_9LAMI</name>
<protein>
    <submittedName>
        <fullName evidence="5">Zeatin O-glucosyltransferase</fullName>
    </submittedName>
</protein>
<evidence type="ECO:0000256" key="4">
    <source>
        <dbReference type="RuleBase" id="RU003718"/>
    </source>
</evidence>
<dbReference type="EMBL" id="JACGWN010000004">
    <property type="protein sequence ID" value="KAL0453129.1"/>
    <property type="molecule type" value="Genomic_DNA"/>
</dbReference>
<organism evidence="5">
    <name type="scientific">Sesamum latifolium</name>
    <dbReference type="NCBI Taxonomy" id="2727402"/>
    <lineage>
        <taxon>Eukaryota</taxon>
        <taxon>Viridiplantae</taxon>
        <taxon>Streptophyta</taxon>
        <taxon>Embryophyta</taxon>
        <taxon>Tracheophyta</taxon>
        <taxon>Spermatophyta</taxon>
        <taxon>Magnoliopsida</taxon>
        <taxon>eudicotyledons</taxon>
        <taxon>Gunneridae</taxon>
        <taxon>Pentapetalae</taxon>
        <taxon>asterids</taxon>
        <taxon>lamiids</taxon>
        <taxon>Lamiales</taxon>
        <taxon>Pedaliaceae</taxon>
        <taxon>Sesamum</taxon>
    </lineage>
</organism>
<dbReference type="Pfam" id="PF00201">
    <property type="entry name" value="UDPGT"/>
    <property type="match status" value="1"/>
</dbReference>
<evidence type="ECO:0000256" key="2">
    <source>
        <dbReference type="ARBA" id="ARBA00022676"/>
    </source>
</evidence>